<keyword evidence="4 6" id="KW-0627">Porphyrin biosynthesis</keyword>
<evidence type="ECO:0000256" key="2">
    <source>
        <dbReference type="ARBA" id="ARBA00005638"/>
    </source>
</evidence>
<dbReference type="PRINTS" id="PR00151">
    <property type="entry name" value="PORPHBDMNASE"/>
</dbReference>
<dbReference type="SUPFAM" id="SSF54782">
    <property type="entry name" value="Porphobilinogen deaminase (hydroxymethylbilane synthase), C-terminal domain"/>
    <property type="match status" value="1"/>
</dbReference>
<sequence>MMRLGTRASALARTQSAWVARQLVAGGEGDSDGFQLVNVSTHGDRDRTSPLTRIGGTGVFVSAVREALLAGEVDVVVHSLKDLPTLPADGIRLAAVPVRENPADALLTRAGVASLDAIPRGGRVGTGSPRRAAQLMLARPDLEVVPIRGNIETRMAYAERGELDAVVLAAAGLHRLGFEDRIAESFDPWQFLPAPAQGALAVEVREDLDRESDLARALDALDHRPTRFATIAERTLLRALEAGCSAPVAAFAEVTDDNRLVLKAGVYGRNTHLVRESRTDTPVTAASAEAAGRALAEDMLAAGARDLLAEEWLA</sequence>
<gene>
    <name evidence="6" type="primary">hemC</name>
    <name evidence="9" type="ORF">COP05_01440</name>
</gene>
<comment type="subunit">
    <text evidence="6">Monomer.</text>
</comment>
<keyword evidence="3 6" id="KW-0808">Transferase</keyword>
<evidence type="ECO:0000313" key="10">
    <source>
        <dbReference type="Proteomes" id="UP000815698"/>
    </source>
</evidence>
<dbReference type="Gene3D" id="3.30.160.40">
    <property type="entry name" value="Porphobilinogen deaminase, C-terminal domain"/>
    <property type="match status" value="1"/>
</dbReference>
<dbReference type="InterPro" id="IPR036803">
    <property type="entry name" value="Porphobilinogen_deaminase_C_sf"/>
</dbReference>
<comment type="function">
    <text evidence="1 6">Tetrapolymerization of the monopyrrole PBG into the hydroxymethylbilane pre-uroporphyrinogen in several discrete steps.</text>
</comment>
<proteinExistence type="inferred from homology"/>
<evidence type="ECO:0000256" key="4">
    <source>
        <dbReference type="ARBA" id="ARBA00023244"/>
    </source>
</evidence>
<dbReference type="Proteomes" id="UP000815698">
    <property type="component" value="Chromosome"/>
</dbReference>
<feature type="domain" description="Porphobilinogen deaminase N-terminal" evidence="7">
    <location>
        <begin position="2"/>
        <end position="207"/>
    </location>
</feature>
<evidence type="ECO:0000259" key="8">
    <source>
        <dbReference type="Pfam" id="PF03900"/>
    </source>
</evidence>
<protein>
    <recommendedName>
        <fullName evidence="6">Porphobilinogen deaminase</fullName>
        <shortName evidence="6">PBG</shortName>
        <ecNumber evidence="6">2.5.1.61</ecNumber>
    </recommendedName>
    <alternativeName>
        <fullName evidence="6">Hydroxymethylbilane synthase</fullName>
        <shortName evidence="6">HMBS</shortName>
    </alternativeName>
    <alternativeName>
        <fullName evidence="6">Pre-uroporphyrinogen synthase</fullName>
    </alternativeName>
</protein>
<dbReference type="HAMAP" id="MF_00260">
    <property type="entry name" value="Porphobil_deam"/>
    <property type="match status" value="1"/>
</dbReference>
<dbReference type="PIRSF" id="PIRSF001438">
    <property type="entry name" value="4pyrrol_synth_OHMeBilane_synth"/>
    <property type="match status" value="1"/>
</dbReference>
<organism evidence="9 10">
    <name type="scientific">Dermabacter jinjuensis</name>
    <dbReference type="NCBI Taxonomy" id="1667168"/>
    <lineage>
        <taxon>Bacteria</taxon>
        <taxon>Bacillati</taxon>
        <taxon>Actinomycetota</taxon>
        <taxon>Actinomycetes</taxon>
        <taxon>Micrococcales</taxon>
        <taxon>Dermabacteraceae</taxon>
        <taxon>Dermabacter</taxon>
    </lineage>
</organism>
<evidence type="ECO:0000313" key="9">
    <source>
        <dbReference type="EMBL" id="ATH95903.1"/>
    </source>
</evidence>
<dbReference type="PROSITE" id="PS00533">
    <property type="entry name" value="PORPHOBILINOGEN_DEAM"/>
    <property type="match status" value="1"/>
</dbReference>
<dbReference type="PANTHER" id="PTHR11557">
    <property type="entry name" value="PORPHOBILINOGEN DEAMINASE"/>
    <property type="match status" value="1"/>
</dbReference>
<dbReference type="Pfam" id="PF03900">
    <property type="entry name" value="Porphobil_deamC"/>
    <property type="match status" value="1"/>
</dbReference>
<dbReference type="InterPro" id="IPR000860">
    <property type="entry name" value="HemC"/>
</dbReference>
<evidence type="ECO:0000256" key="6">
    <source>
        <dbReference type="HAMAP-Rule" id="MF_00260"/>
    </source>
</evidence>
<keyword evidence="10" id="KW-1185">Reference proteome</keyword>
<dbReference type="NCBIfam" id="TIGR00212">
    <property type="entry name" value="hemC"/>
    <property type="match status" value="1"/>
</dbReference>
<comment type="similarity">
    <text evidence="2 6">Belongs to the HMBS family.</text>
</comment>
<evidence type="ECO:0000256" key="1">
    <source>
        <dbReference type="ARBA" id="ARBA00002869"/>
    </source>
</evidence>
<dbReference type="Gene3D" id="3.40.190.10">
    <property type="entry name" value="Periplasmic binding protein-like II"/>
    <property type="match status" value="2"/>
</dbReference>
<dbReference type="Pfam" id="PF01379">
    <property type="entry name" value="Porphobil_deam"/>
    <property type="match status" value="1"/>
</dbReference>
<reference evidence="9 10" key="1">
    <citation type="journal article" date="2016" name="Int. J. Syst. Evol. Microbiol.">
        <title>Dermabacter jinjuensis sp. nov., a novel species of the genus Dermabacter isolated from a clinical specimen.</title>
        <authorList>
            <person name="Park Y.K."/>
            <person name="Lee K.M."/>
            <person name="Lee W.K."/>
            <person name="Cho M.J."/>
            <person name="Lee H.S."/>
            <person name="Cho Y.G."/>
            <person name="Lee Y.C."/>
            <person name="Lee W.K."/>
            <person name="Seong W.K."/>
            <person name="Hwang K.J."/>
        </authorList>
    </citation>
    <scope>NUCLEOTIDE SEQUENCE [LARGE SCALE GENOMIC DNA]</scope>
    <source>
        <strain evidence="9 10">32T</strain>
    </source>
</reference>
<name>A0ABM6PK73_9MICO</name>
<evidence type="ECO:0000256" key="3">
    <source>
        <dbReference type="ARBA" id="ARBA00022679"/>
    </source>
</evidence>
<evidence type="ECO:0000256" key="5">
    <source>
        <dbReference type="ARBA" id="ARBA00048169"/>
    </source>
</evidence>
<dbReference type="EC" id="2.5.1.61" evidence="6"/>
<dbReference type="InterPro" id="IPR022418">
    <property type="entry name" value="Porphobilinogen_deaminase_C"/>
</dbReference>
<dbReference type="InterPro" id="IPR022417">
    <property type="entry name" value="Porphobilin_deaminase_N"/>
</dbReference>
<evidence type="ECO:0000259" key="7">
    <source>
        <dbReference type="Pfam" id="PF01379"/>
    </source>
</evidence>
<dbReference type="InterPro" id="IPR022419">
    <property type="entry name" value="Porphobilin_deaminase_cofac_BS"/>
</dbReference>
<comment type="cofactor">
    <cofactor evidence="6">
        <name>dipyrromethane</name>
        <dbReference type="ChEBI" id="CHEBI:60342"/>
    </cofactor>
    <text evidence="6">Binds 1 dipyrromethane group covalently.</text>
</comment>
<dbReference type="RefSeq" id="WP_016663329.1">
    <property type="nucleotide sequence ID" value="NZ_CP023482.1"/>
</dbReference>
<comment type="miscellaneous">
    <text evidence="6">The porphobilinogen subunits are added to the dipyrromethane group.</text>
</comment>
<feature type="modified residue" description="S-(dipyrrolylmethanemethyl)cysteine" evidence="6">
    <location>
        <position position="244"/>
    </location>
</feature>
<dbReference type="SUPFAM" id="SSF53850">
    <property type="entry name" value="Periplasmic binding protein-like II"/>
    <property type="match status" value="1"/>
</dbReference>
<dbReference type="EMBL" id="CP023482">
    <property type="protein sequence ID" value="ATH95903.1"/>
    <property type="molecule type" value="Genomic_DNA"/>
</dbReference>
<comment type="catalytic activity">
    <reaction evidence="5 6">
        <text>4 porphobilinogen + H2O = hydroxymethylbilane + 4 NH4(+)</text>
        <dbReference type="Rhea" id="RHEA:13185"/>
        <dbReference type="ChEBI" id="CHEBI:15377"/>
        <dbReference type="ChEBI" id="CHEBI:28938"/>
        <dbReference type="ChEBI" id="CHEBI:57845"/>
        <dbReference type="ChEBI" id="CHEBI:58126"/>
        <dbReference type="EC" id="2.5.1.61"/>
    </reaction>
</comment>
<accession>A0ABM6PK73</accession>
<feature type="domain" description="Porphobilinogen deaminase C-terminal" evidence="8">
    <location>
        <begin position="230"/>
        <end position="300"/>
    </location>
</feature>
<dbReference type="PANTHER" id="PTHR11557:SF0">
    <property type="entry name" value="PORPHOBILINOGEN DEAMINASE"/>
    <property type="match status" value="1"/>
</dbReference>